<keyword evidence="1" id="KW-0540">Nuclease</keyword>
<keyword evidence="5" id="KW-0234">DNA repair</keyword>
<dbReference type="InterPro" id="IPR027417">
    <property type="entry name" value="P-loop_NTPase"/>
</dbReference>
<dbReference type="PANTHER" id="PTHR11070">
    <property type="entry name" value="UVRD / RECB / PCRA DNA HELICASE FAMILY MEMBER"/>
    <property type="match status" value="1"/>
</dbReference>
<dbReference type="GO" id="GO:0033202">
    <property type="term" value="C:DNA helicase complex"/>
    <property type="evidence" value="ECO:0007669"/>
    <property type="project" value="TreeGrafter"/>
</dbReference>
<organism evidence="7 8">
    <name type="scientific">Alloscardovia macacae</name>
    <dbReference type="NCBI Taxonomy" id="1160091"/>
    <lineage>
        <taxon>Bacteria</taxon>
        <taxon>Bacillati</taxon>
        <taxon>Actinomycetota</taxon>
        <taxon>Actinomycetes</taxon>
        <taxon>Bifidobacteriales</taxon>
        <taxon>Bifidobacteriaceae</taxon>
        <taxon>Alloscardovia</taxon>
    </lineage>
</organism>
<comment type="caution">
    <text evidence="7">The sequence shown here is derived from an EMBL/GenBank/DDBJ whole genome shotgun (WGS) entry which is preliminary data.</text>
</comment>
<evidence type="ECO:0000256" key="2">
    <source>
        <dbReference type="ARBA" id="ARBA00022763"/>
    </source>
</evidence>
<dbReference type="SUPFAM" id="SSF52540">
    <property type="entry name" value="P-loop containing nucleoside triphosphate hydrolases"/>
    <property type="match status" value="1"/>
</dbReference>
<sequence>MKENDMARISVSSAREYVFAALEKGEVSFLITGAPRSGKTMLALTLAVEGARIYGSERVTLAVSNRVVADEANRTILRELRVSGQRRLATTLSAVAFRILQERQLLQGESAPRLLNGAEQTAVLRSIFDRHTNHARTGDLCETCMLLREYFVGARSGEDSTTLALFENYITPVFLLQLRDMFARMNELGASHTLEADILAAVQTGDGDPQRRHHSEHLALQLRMAYALRAEYVAEIGMMYPDEARFDSSRLLREAALSVQKSSEITRSIPKLLIVDDAQELTLAGIFLLSELQKAGTQLVLLGNPDESVLGFRGAFGDFVWDRAWRGEENPVEDKGFLPENFAQLHATRLDLESGYASPAELNYRETLAARVALNIPAEYPTDVALPKRAQKFPDENASAVRASHILDESAEGHLFHSKREETEYLLRLIMTERGQKNRSWNDMAIIVHDNVTARSLGARLQQEGIPVQFSDVSTPLSEDPIVQGLFAAIELGRKGAQREDGGNLEASIRRISILIHQFAASPFGRSSVKNGVHKQMNDRHIDALLRAVENVIHAYRSGQVTAENPGTFDALEEEWGKLCEQWDSDHVLDAAALKTLLILGSQETREQVLSLLHAMDTQYSPDMQMLERMLRMVTAARTSADEDLDAIMTLWNVWQAADVAQDWQSKALDFSDFAARLTYNSWLDSAMRLFDYADQKTSALSVDAFMEHVRGLEIAADSLAELAPVQEALTITTPASTAGRAWAEVWMPGLQQGTWPNLAVRNTMFGADDLADLILTGHSAKGPREHMLDVLHAEKRSFLTALTRASERVHVSAVWDDENAPSDFLFTFMPEIFERVSSMSDAQFTEVPVVQLQDGEGSEDSASALSLTSVQEVIRQSRVTLSEDVTIGGDALSARGRDALAALSYLKEQGYTDADPRTWNFAAAPEEDGALAESGQSDKPVRLSPSAVESIWSCPICYRLENKFSGPRANTAATSFGTLIHDVAEWASSEERLDSQDVYESGVEELKSAGAVEAHVAHLMLEQYEKLRTDPSLDDGVSTYLTEVTNDRQASDIFANIAHYFVQSHEENLAPDDSRHREYIPLTGVLTEKEFDAVITLEDIRYAYNAIPDRPVLSREDFTVLVNLLVRGMPSGFSYDTKVQLHGFIDRVEQHGDTVYLVDFKTGKDEHSFVQQFTNLQLVCYQLGLVFEKSRGAHETDEQRAQILTTAPDIPMSTLFDVRKEDMPGTGYNEGFTKYQPSLFEEGHLARTSATRKNFPKHSPKLWEGAAFSQDTLDALRDQGRIGEEEYERISYELDAQDTDRTLWALSMIARVFYAAAALRSQTITVHEVHNGHAAFCSYTDICTACAHAENSVMEEWL</sequence>
<accession>A0A1Y2SZ57</accession>
<dbReference type="Gene3D" id="3.90.320.10">
    <property type="match status" value="1"/>
</dbReference>
<dbReference type="GO" id="GO:0005524">
    <property type="term" value="F:ATP binding"/>
    <property type="evidence" value="ECO:0007669"/>
    <property type="project" value="InterPro"/>
</dbReference>
<evidence type="ECO:0000256" key="4">
    <source>
        <dbReference type="ARBA" id="ARBA00022839"/>
    </source>
</evidence>
<dbReference type="SUPFAM" id="SSF52980">
    <property type="entry name" value="Restriction endonuclease-like"/>
    <property type="match status" value="1"/>
</dbReference>
<dbReference type="Proteomes" id="UP000243540">
    <property type="component" value="Unassembled WGS sequence"/>
</dbReference>
<dbReference type="GO" id="GO:0004527">
    <property type="term" value="F:exonuclease activity"/>
    <property type="evidence" value="ECO:0007669"/>
    <property type="project" value="UniProtKB-KW"/>
</dbReference>
<keyword evidence="2" id="KW-0227">DNA damage</keyword>
<dbReference type="InterPro" id="IPR000212">
    <property type="entry name" value="DNA_helicase_UvrD/REP"/>
</dbReference>
<dbReference type="PANTHER" id="PTHR11070:SF59">
    <property type="entry name" value="DNA 3'-5' HELICASE"/>
    <property type="match status" value="1"/>
</dbReference>
<keyword evidence="3" id="KW-0347">Helicase</keyword>
<reference evidence="7 8" key="1">
    <citation type="submission" date="2017-04" db="EMBL/GenBank/DDBJ databases">
        <title>Draft genome sequences of Alloscardovia macacae UMA81211 and UMA81212 isolated from the feces of a rhesus macaque (Macaca mulatta).</title>
        <authorList>
            <person name="Albert K."/>
            <person name="Sela D.A."/>
        </authorList>
    </citation>
    <scope>NUCLEOTIDE SEQUENCE [LARGE SCALE GENOMIC DNA]</scope>
    <source>
        <strain evidence="7 8">UMA81212</strain>
    </source>
</reference>
<dbReference type="GO" id="GO:0043138">
    <property type="term" value="F:3'-5' DNA helicase activity"/>
    <property type="evidence" value="ECO:0007669"/>
    <property type="project" value="TreeGrafter"/>
</dbReference>
<dbReference type="Pfam" id="PF12705">
    <property type="entry name" value="PDDEXK_1"/>
    <property type="match status" value="1"/>
</dbReference>
<name>A0A1Y2SZ57_9BIFI</name>
<dbReference type="Gene3D" id="3.40.50.300">
    <property type="entry name" value="P-loop containing nucleotide triphosphate hydrolases"/>
    <property type="match status" value="3"/>
</dbReference>
<keyword evidence="4" id="KW-0269">Exonuclease</keyword>
<keyword evidence="3" id="KW-0547">Nucleotide-binding</keyword>
<feature type="domain" description="PD-(D/E)XK endonuclease-like" evidence="6">
    <location>
        <begin position="943"/>
        <end position="1344"/>
    </location>
</feature>
<evidence type="ECO:0000313" key="8">
    <source>
        <dbReference type="Proteomes" id="UP000243540"/>
    </source>
</evidence>
<protein>
    <recommendedName>
        <fullName evidence="6">PD-(D/E)XK endonuclease-like domain-containing protein</fullName>
    </recommendedName>
</protein>
<dbReference type="GO" id="GO:0005829">
    <property type="term" value="C:cytosol"/>
    <property type="evidence" value="ECO:0007669"/>
    <property type="project" value="TreeGrafter"/>
</dbReference>
<keyword evidence="4" id="KW-0378">Hydrolase</keyword>
<dbReference type="GO" id="GO:0000725">
    <property type="term" value="P:recombinational repair"/>
    <property type="evidence" value="ECO:0007669"/>
    <property type="project" value="TreeGrafter"/>
</dbReference>
<evidence type="ECO:0000256" key="3">
    <source>
        <dbReference type="ARBA" id="ARBA00022806"/>
    </source>
</evidence>
<evidence type="ECO:0000256" key="1">
    <source>
        <dbReference type="ARBA" id="ARBA00022722"/>
    </source>
</evidence>
<dbReference type="STRING" id="1160091.B9T39_02355"/>
<dbReference type="InterPro" id="IPR011335">
    <property type="entry name" value="Restrct_endonuc-II-like"/>
</dbReference>
<dbReference type="InterPro" id="IPR038726">
    <property type="entry name" value="PDDEXK_AddAB-type"/>
</dbReference>
<dbReference type="GO" id="GO:0003677">
    <property type="term" value="F:DNA binding"/>
    <property type="evidence" value="ECO:0007669"/>
    <property type="project" value="InterPro"/>
</dbReference>
<evidence type="ECO:0000313" key="7">
    <source>
        <dbReference type="EMBL" id="OTA29697.1"/>
    </source>
</evidence>
<evidence type="ECO:0000256" key="5">
    <source>
        <dbReference type="ARBA" id="ARBA00023204"/>
    </source>
</evidence>
<proteinExistence type="predicted"/>
<dbReference type="InterPro" id="IPR011604">
    <property type="entry name" value="PDDEXK-like_dom_sf"/>
</dbReference>
<evidence type="ECO:0000259" key="6">
    <source>
        <dbReference type="Pfam" id="PF12705"/>
    </source>
</evidence>
<dbReference type="EMBL" id="NEKC01000004">
    <property type="protein sequence ID" value="OTA29697.1"/>
    <property type="molecule type" value="Genomic_DNA"/>
</dbReference>
<keyword evidence="3" id="KW-0067">ATP-binding</keyword>
<gene>
    <name evidence="7" type="ORF">B9T39_02355</name>
</gene>
<dbReference type="Gene3D" id="1.10.486.10">
    <property type="entry name" value="PCRA, domain 4"/>
    <property type="match status" value="1"/>
</dbReference>